<dbReference type="CDD" id="cd00075">
    <property type="entry name" value="HATPase"/>
    <property type="match status" value="1"/>
</dbReference>
<dbReference type="InterPro" id="IPR003594">
    <property type="entry name" value="HATPase_dom"/>
</dbReference>
<protein>
    <recommendedName>
        <fullName evidence="2">histidine kinase</fullName>
        <ecNumber evidence="2">2.7.13.3</ecNumber>
    </recommendedName>
</protein>
<dbReference type="Gene3D" id="3.30.450.20">
    <property type="entry name" value="PAS domain"/>
    <property type="match status" value="2"/>
</dbReference>
<keyword evidence="5" id="KW-0418">Kinase</keyword>
<dbReference type="InterPro" id="IPR006189">
    <property type="entry name" value="CHASE_dom"/>
</dbReference>
<feature type="domain" description="PAS" evidence="8">
    <location>
        <begin position="306"/>
        <end position="377"/>
    </location>
</feature>
<dbReference type="InterPro" id="IPR000014">
    <property type="entry name" value="PAS"/>
</dbReference>
<dbReference type="SMART" id="SM00086">
    <property type="entry name" value="PAC"/>
    <property type="match status" value="2"/>
</dbReference>
<dbReference type="InterPro" id="IPR052162">
    <property type="entry name" value="Sensor_kinase/Photoreceptor"/>
</dbReference>
<dbReference type="InterPro" id="IPR005467">
    <property type="entry name" value="His_kinase_dom"/>
</dbReference>
<dbReference type="PANTHER" id="PTHR43304:SF1">
    <property type="entry name" value="PAC DOMAIN-CONTAINING PROTEIN"/>
    <property type="match status" value="1"/>
</dbReference>
<feature type="domain" description="PAC" evidence="9">
    <location>
        <begin position="381"/>
        <end position="433"/>
    </location>
</feature>
<keyword evidence="6" id="KW-1133">Transmembrane helix</keyword>
<proteinExistence type="predicted"/>
<evidence type="ECO:0000256" key="6">
    <source>
        <dbReference type="SAM" id="Phobius"/>
    </source>
</evidence>
<evidence type="ECO:0000313" key="12">
    <source>
        <dbReference type="Proteomes" id="UP000199666"/>
    </source>
</evidence>
<dbReference type="PROSITE" id="PS50113">
    <property type="entry name" value="PAC"/>
    <property type="match status" value="2"/>
</dbReference>
<dbReference type="Pfam" id="PF02518">
    <property type="entry name" value="HATPase_c"/>
    <property type="match status" value="1"/>
</dbReference>
<sequence length="789" mass="89906">MAHSKVTKDFNNTANWFLTKPRITGFLFFLFLLTFVALIVYQRYELYIEDQNKEVTGILNELEENIEQSLKNNYTVSLTLALTIDDKGEPKNFNTVAEKLIQSNPHLQAVQLVPNGVIKYIYPLKGNEGALNLDLFKSVPRTVSEAKKAIETKKMYYQGPVKLHQGGVGLVGRLPVFINDQFWGFSAIVIKLDTFFKSSGINNNKYKNYRFQFSKINSESKQEEFFLDSKEAYDFDQSKSIIFPDGDWKLYVTYLNKSDVWVQLISTILFGLSLAILSSYLLTRLIIKQADLQQMFTKQGEMLINTESKFKGIFDNAAVGIARVNTKTGALLEVNKYLCDFLEFTEEELIDKKIKSLIHPDDVVEDSRLFKLFLNGDVRQVNTEKRYIGKSGQVKWGNVTITALWNVGEEPTNHIVILEDSTERKAAALVLIESEQRIQSLINTIDGIVWESYMEEHIPIFVSQKVKDILGYTVKEWMSSNSFWFDHLHPDDKTRLVEYLELNLQKKKQLDASYRMIAKDGSIVWIRDIVTVIEEQGQPLKLRGIMIDITTQKQAEVALNNSFNLVTEQNKRLLNFSYIVSHNLRSHASNMQGIISLIENASTADERNEMVQLLKTVAENLNETLLNLNNVVNIQSSLNIIVEALNLNDYIERTLANLNAHILNKQVSIINKVPENVLVNYNRAYLESVLLNLISNAIRYSRHDTPPIITLTCTAENGQQVLAVADNGIGIDLKKYGDKIFGMHQTFNGNPDARGYGLFITKNQIEALGGKIEVTSQLNQGTTFKVYFK</sequence>
<dbReference type="NCBIfam" id="TIGR00229">
    <property type="entry name" value="sensory_box"/>
    <property type="match status" value="2"/>
</dbReference>
<dbReference type="Pfam" id="PF13426">
    <property type="entry name" value="PAS_9"/>
    <property type="match status" value="1"/>
</dbReference>
<feature type="transmembrane region" description="Helical" evidence="6">
    <location>
        <begin position="260"/>
        <end position="282"/>
    </location>
</feature>
<dbReference type="SUPFAM" id="SSF55785">
    <property type="entry name" value="PYP-like sensor domain (PAS domain)"/>
    <property type="match status" value="2"/>
</dbReference>
<evidence type="ECO:0000256" key="5">
    <source>
        <dbReference type="ARBA" id="ARBA00022777"/>
    </source>
</evidence>
<accession>A0A1I2VVU6</accession>
<keyword evidence="3" id="KW-0597">Phosphoprotein</keyword>
<dbReference type="PRINTS" id="PR00344">
    <property type="entry name" value="BCTRLSENSOR"/>
</dbReference>
<dbReference type="Pfam" id="PF03924">
    <property type="entry name" value="CHASE"/>
    <property type="match status" value="1"/>
</dbReference>
<dbReference type="InterPro" id="IPR001610">
    <property type="entry name" value="PAC"/>
</dbReference>
<keyword evidence="6" id="KW-0472">Membrane</keyword>
<feature type="domain" description="CHASE" evidence="10">
    <location>
        <begin position="114"/>
        <end position="251"/>
    </location>
</feature>
<evidence type="ECO:0000256" key="4">
    <source>
        <dbReference type="ARBA" id="ARBA00022679"/>
    </source>
</evidence>
<evidence type="ECO:0000259" key="7">
    <source>
        <dbReference type="PROSITE" id="PS50109"/>
    </source>
</evidence>
<dbReference type="CDD" id="cd00130">
    <property type="entry name" value="PAS"/>
    <property type="match status" value="2"/>
</dbReference>
<evidence type="ECO:0000313" key="11">
    <source>
        <dbReference type="EMBL" id="SFG91796.1"/>
    </source>
</evidence>
<reference evidence="11 12" key="1">
    <citation type="submission" date="2016-10" db="EMBL/GenBank/DDBJ databases">
        <authorList>
            <person name="de Groot N.N."/>
        </authorList>
    </citation>
    <scope>NUCLEOTIDE SEQUENCE [LARGE SCALE GENOMIC DNA]</scope>
    <source>
        <strain evidence="11 12">DSM 18684</strain>
    </source>
</reference>
<dbReference type="InterPro" id="IPR013655">
    <property type="entry name" value="PAS_fold_3"/>
</dbReference>
<dbReference type="InterPro" id="IPR036890">
    <property type="entry name" value="HATPase_C_sf"/>
</dbReference>
<evidence type="ECO:0000256" key="2">
    <source>
        <dbReference type="ARBA" id="ARBA00012438"/>
    </source>
</evidence>
<evidence type="ECO:0000259" key="10">
    <source>
        <dbReference type="PROSITE" id="PS50839"/>
    </source>
</evidence>
<dbReference type="STRING" id="414048.SAMN04489864_103214"/>
<dbReference type="InterPro" id="IPR004358">
    <property type="entry name" value="Sig_transdc_His_kin-like_C"/>
</dbReference>
<dbReference type="InterPro" id="IPR035965">
    <property type="entry name" value="PAS-like_dom_sf"/>
</dbReference>
<dbReference type="Gene3D" id="3.30.565.10">
    <property type="entry name" value="Histidine kinase-like ATPase, C-terminal domain"/>
    <property type="match status" value="1"/>
</dbReference>
<dbReference type="EC" id="2.7.13.3" evidence="2"/>
<dbReference type="Pfam" id="PF08447">
    <property type="entry name" value="PAS_3"/>
    <property type="match status" value="1"/>
</dbReference>
<organism evidence="11 12">
    <name type="scientific">Pedobacter insulae</name>
    <dbReference type="NCBI Taxonomy" id="414048"/>
    <lineage>
        <taxon>Bacteria</taxon>
        <taxon>Pseudomonadati</taxon>
        <taxon>Bacteroidota</taxon>
        <taxon>Sphingobacteriia</taxon>
        <taxon>Sphingobacteriales</taxon>
        <taxon>Sphingobacteriaceae</taxon>
        <taxon>Pedobacter</taxon>
    </lineage>
</organism>
<comment type="catalytic activity">
    <reaction evidence="1">
        <text>ATP + protein L-histidine = ADP + protein N-phospho-L-histidine.</text>
        <dbReference type="EC" id="2.7.13.3"/>
    </reaction>
</comment>
<dbReference type="GO" id="GO:0004673">
    <property type="term" value="F:protein histidine kinase activity"/>
    <property type="evidence" value="ECO:0007669"/>
    <property type="project" value="UniProtKB-EC"/>
</dbReference>
<dbReference type="Proteomes" id="UP000199666">
    <property type="component" value="Unassembled WGS sequence"/>
</dbReference>
<feature type="domain" description="PAS" evidence="8">
    <location>
        <begin position="434"/>
        <end position="507"/>
    </location>
</feature>
<dbReference type="PROSITE" id="PS50839">
    <property type="entry name" value="CHASE"/>
    <property type="match status" value="1"/>
</dbReference>
<evidence type="ECO:0000256" key="3">
    <source>
        <dbReference type="ARBA" id="ARBA00022553"/>
    </source>
</evidence>
<gene>
    <name evidence="11" type="ORF">SAMN04489864_103214</name>
</gene>
<evidence type="ECO:0000259" key="8">
    <source>
        <dbReference type="PROSITE" id="PS50112"/>
    </source>
</evidence>
<feature type="domain" description="PAC" evidence="9">
    <location>
        <begin position="510"/>
        <end position="561"/>
    </location>
</feature>
<dbReference type="PROSITE" id="PS50112">
    <property type="entry name" value="PAS"/>
    <property type="match status" value="2"/>
</dbReference>
<evidence type="ECO:0000259" key="9">
    <source>
        <dbReference type="PROSITE" id="PS50113"/>
    </source>
</evidence>
<keyword evidence="12" id="KW-1185">Reference proteome</keyword>
<keyword evidence="6" id="KW-0812">Transmembrane</keyword>
<dbReference type="RefSeq" id="WP_090992725.1">
    <property type="nucleotide sequence ID" value="NZ_FOPP01000003.1"/>
</dbReference>
<dbReference type="AlphaFoldDB" id="A0A1I2VVU6"/>
<feature type="transmembrane region" description="Helical" evidence="6">
    <location>
        <begin position="23"/>
        <end position="41"/>
    </location>
</feature>
<dbReference type="EMBL" id="FOPP01000003">
    <property type="protein sequence ID" value="SFG91796.1"/>
    <property type="molecule type" value="Genomic_DNA"/>
</dbReference>
<feature type="domain" description="Histidine kinase" evidence="7">
    <location>
        <begin position="579"/>
        <end position="789"/>
    </location>
</feature>
<dbReference type="SMART" id="SM01079">
    <property type="entry name" value="CHASE"/>
    <property type="match status" value="1"/>
</dbReference>
<dbReference type="PANTHER" id="PTHR43304">
    <property type="entry name" value="PHYTOCHROME-LIKE PROTEIN CPH1"/>
    <property type="match status" value="1"/>
</dbReference>
<evidence type="ECO:0000256" key="1">
    <source>
        <dbReference type="ARBA" id="ARBA00000085"/>
    </source>
</evidence>
<keyword evidence="4" id="KW-0808">Transferase</keyword>
<dbReference type="OrthoDB" id="1522284at2"/>
<dbReference type="InterPro" id="IPR000700">
    <property type="entry name" value="PAS-assoc_C"/>
</dbReference>
<dbReference type="SUPFAM" id="SSF55874">
    <property type="entry name" value="ATPase domain of HSP90 chaperone/DNA topoisomerase II/histidine kinase"/>
    <property type="match status" value="1"/>
</dbReference>
<name>A0A1I2VVU6_9SPHI</name>
<dbReference type="SMART" id="SM00091">
    <property type="entry name" value="PAS"/>
    <property type="match status" value="2"/>
</dbReference>
<dbReference type="SMART" id="SM00387">
    <property type="entry name" value="HATPase_c"/>
    <property type="match status" value="1"/>
</dbReference>
<dbReference type="PROSITE" id="PS50109">
    <property type="entry name" value="HIS_KIN"/>
    <property type="match status" value="1"/>
</dbReference>